<evidence type="ECO:0000313" key="1">
    <source>
        <dbReference type="EMBL" id="CAG5094825.1"/>
    </source>
</evidence>
<protein>
    <submittedName>
        <fullName evidence="1">Oidioi.mRNA.OKI2018_I69.XSR.g13895.t1.cds</fullName>
    </submittedName>
</protein>
<name>A0ABN7SEF3_OIKDI</name>
<reference evidence="1 2" key="1">
    <citation type="submission" date="2021-04" db="EMBL/GenBank/DDBJ databases">
        <authorList>
            <person name="Bliznina A."/>
        </authorList>
    </citation>
    <scope>NUCLEOTIDE SEQUENCE [LARGE SCALE GENOMIC DNA]</scope>
</reference>
<dbReference type="EMBL" id="OU015569">
    <property type="protein sequence ID" value="CAG5094825.1"/>
    <property type="molecule type" value="Genomic_DNA"/>
</dbReference>
<gene>
    <name evidence="1" type="ORF">OKIOD_LOCUS5453</name>
</gene>
<proteinExistence type="predicted"/>
<dbReference type="Pfam" id="PF05811">
    <property type="entry name" value="DUF842"/>
    <property type="match status" value="1"/>
</dbReference>
<evidence type="ECO:0000313" key="2">
    <source>
        <dbReference type="Proteomes" id="UP001158576"/>
    </source>
</evidence>
<dbReference type="InterPro" id="IPR008560">
    <property type="entry name" value="DUF842_euk"/>
</dbReference>
<keyword evidence="2" id="KW-1185">Reference proteome</keyword>
<sequence>MEANANEAPQEPKNPYLDSDFDFGKENAFMLNEVQNDIAFNLNKIQQKYIYSKMAKMYRCMADCEETESRVREIPRCQAECSEKFVTPARRIIEAEVDRVNNMINFELDECIQTARSTIYSDSFKEENREAVNNEYMFCNKIALSAFSSLVKGGKFLEKVGNRLEAETRRDAKLAQTAKKRR</sequence>
<dbReference type="Proteomes" id="UP001158576">
    <property type="component" value="Chromosome XSR"/>
</dbReference>
<organism evidence="1 2">
    <name type="scientific">Oikopleura dioica</name>
    <name type="common">Tunicate</name>
    <dbReference type="NCBI Taxonomy" id="34765"/>
    <lineage>
        <taxon>Eukaryota</taxon>
        <taxon>Metazoa</taxon>
        <taxon>Chordata</taxon>
        <taxon>Tunicata</taxon>
        <taxon>Appendicularia</taxon>
        <taxon>Copelata</taxon>
        <taxon>Oikopleuridae</taxon>
        <taxon>Oikopleura</taxon>
    </lineage>
</organism>
<accession>A0ABN7SEF3</accession>